<dbReference type="Proteomes" id="UP000287352">
    <property type="component" value="Unassembled WGS sequence"/>
</dbReference>
<feature type="transmembrane region" description="Helical" evidence="1">
    <location>
        <begin position="277"/>
        <end position="301"/>
    </location>
</feature>
<keyword evidence="1" id="KW-1133">Transmembrane helix</keyword>
<reference evidence="3" key="1">
    <citation type="submission" date="2018-12" db="EMBL/GenBank/DDBJ databases">
        <title>Tengunoibacter tsumagoiensis gen. nov., sp. nov., Dictyobacter kobayashii sp. nov., D. alpinus sp. nov., and D. joshuensis sp. nov. and description of Dictyobacteraceae fam. nov. within the order Ktedonobacterales isolated from Tengu-no-mugimeshi.</title>
        <authorList>
            <person name="Wang C.M."/>
            <person name="Zheng Y."/>
            <person name="Sakai Y."/>
            <person name="Toyoda A."/>
            <person name="Minakuchi Y."/>
            <person name="Abe K."/>
            <person name="Yokota A."/>
            <person name="Yabe S."/>
        </authorList>
    </citation>
    <scope>NUCLEOTIDE SEQUENCE [LARGE SCALE GENOMIC DNA]</scope>
    <source>
        <strain evidence="3">Uno3</strain>
    </source>
</reference>
<feature type="transmembrane region" description="Helical" evidence="1">
    <location>
        <begin position="150"/>
        <end position="167"/>
    </location>
</feature>
<gene>
    <name evidence="2" type="ORF">KTT_16620</name>
</gene>
<evidence type="ECO:0000256" key="1">
    <source>
        <dbReference type="SAM" id="Phobius"/>
    </source>
</evidence>
<dbReference type="OrthoDB" id="3537969at2"/>
<dbReference type="AlphaFoldDB" id="A0A401ZY95"/>
<evidence type="ECO:0000313" key="2">
    <source>
        <dbReference type="EMBL" id="GCE11803.1"/>
    </source>
</evidence>
<keyword evidence="3" id="KW-1185">Reference proteome</keyword>
<organism evidence="2 3">
    <name type="scientific">Tengunoibacter tsumagoiensis</name>
    <dbReference type="NCBI Taxonomy" id="2014871"/>
    <lineage>
        <taxon>Bacteria</taxon>
        <taxon>Bacillati</taxon>
        <taxon>Chloroflexota</taxon>
        <taxon>Ktedonobacteria</taxon>
        <taxon>Ktedonobacterales</taxon>
        <taxon>Dictyobacteraceae</taxon>
        <taxon>Tengunoibacter</taxon>
    </lineage>
</organism>
<accession>A0A401ZY95</accession>
<keyword evidence="1" id="KW-0472">Membrane</keyword>
<dbReference type="EMBL" id="BIFR01000001">
    <property type="protein sequence ID" value="GCE11803.1"/>
    <property type="molecule type" value="Genomic_DNA"/>
</dbReference>
<feature type="transmembrane region" description="Helical" evidence="1">
    <location>
        <begin position="187"/>
        <end position="214"/>
    </location>
</feature>
<feature type="transmembrane region" description="Helical" evidence="1">
    <location>
        <begin position="226"/>
        <end position="257"/>
    </location>
</feature>
<evidence type="ECO:0000313" key="3">
    <source>
        <dbReference type="Proteomes" id="UP000287352"/>
    </source>
</evidence>
<protein>
    <submittedName>
        <fullName evidence="2">Uncharacterized protein</fullName>
    </submittedName>
</protein>
<dbReference type="RefSeq" id="WP_126579478.1">
    <property type="nucleotide sequence ID" value="NZ_BIFR01000001.1"/>
</dbReference>
<keyword evidence="1" id="KW-0812">Transmembrane</keyword>
<comment type="caution">
    <text evidence="2">The sequence shown here is derived from an EMBL/GenBank/DDBJ whole genome shotgun (WGS) entry which is preliminary data.</text>
</comment>
<sequence>MSDHLTLQGRQRARVLMRYYAALEAGDIDELAAILQEAEYDDDLQTLLLEANEPYLQEHRQAVQLHEIVQIQNLVQQQVVSTVAPTEHESLFSASRMRTFWQHCWLILVSQWRLIHKSIWIVCLLALGISGAIAWYLMGLSSQLISGAEIELALLLSVTTASGIAYLCGGEQDVGQEIVLSTPTSPALIVCCRTVLVVGYNILLAFILSFILSVTYGISLIEMTQIWLGPILLLSALAMAVTVILGSLYALCAVLLIEVGQMLQIRFSASTVLVEHNYLWQTNTITLLLACACFLFALFYVSRHPRSGPEIV</sequence>
<name>A0A401ZY95_9CHLR</name>
<feature type="transmembrane region" description="Helical" evidence="1">
    <location>
        <begin position="118"/>
        <end position="138"/>
    </location>
</feature>
<proteinExistence type="predicted"/>